<comment type="caution">
    <text evidence="1">The sequence shown here is derived from an EMBL/GenBank/DDBJ whole genome shotgun (WGS) entry which is preliminary data.</text>
</comment>
<keyword evidence="1" id="KW-0560">Oxidoreductase</keyword>
<dbReference type="PANTHER" id="PTHR20883:SF48">
    <property type="entry name" value="ECTOINE DIOXYGENASE"/>
    <property type="match status" value="1"/>
</dbReference>
<keyword evidence="2" id="KW-1185">Reference proteome</keyword>
<dbReference type="GO" id="GO:0016706">
    <property type="term" value="F:2-oxoglutarate-dependent dioxygenase activity"/>
    <property type="evidence" value="ECO:0007669"/>
    <property type="project" value="UniProtKB-ARBA"/>
</dbReference>
<dbReference type="InterPro" id="IPR008775">
    <property type="entry name" value="Phytyl_CoA_dOase-like"/>
</dbReference>
<keyword evidence="1" id="KW-0223">Dioxygenase</keyword>
<dbReference type="EMBL" id="WOFH01000003">
    <property type="protein sequence ID" value="MUN36901.1"/>
    <property type="molecule type" value="Genomic_DNA"/>
</dbReference>
<evidence type="ECO:0000313" key="2">
    <source>
        <dbReference type="Proteomes" id="UP000432015"/>
    </source>
</evidence>
<protein>
    <submittedName>
        <fullName evidence="1">Phytanoyl-CoA dioxygenase</fullName>
    </submittedName>
</protein>
<dbReference type="PANTHER" id="PTHR20883">
    <property type="entry name" value="PHYTANOYL-COA DIOXYGENASE DOMAIN CONTAINING 1"/>
    <property type="match status" value="1"/>
</dbReference>
<reference evidence="1 2" key="1">
    <citation type="submission" date="2019-11" db="EMBL/GenBank/DDBJ databases">
        <authorList>
            <person name="Cao P."/>
        </authorList>
    </citation>
    <scope>NUCLEOTIDE SEQUENCE [LARGE SCALE GENOMIC DNA]</scope>
    <source>
        <strain evidence="1 2">NEAU-AAG5</strain>
    </source>
</reference>
<dbReference type="SUPFAM" id="SSF51197">
    <property type="entry name" value="Clavaminate synthase-like"/>
    <property type="match status" value="1"/>
</dbReference>
<evidence type="ECO:0000313" key="1">
    <source>
        <dbReference type="EMBL" id="MUN36901.1"/>
    </source>
</evidence>
<dbReference type="Pfam" id="PF05721">
    <property type="entry name" value="PhyH"/>
    <property type="match status" value="1"/>
</dbReference>
<organism evidence="1 2">
    <name type="scientific">Actinomadura litoris</name>
    <dbReference type="NCBI Taxonomy" id="2678616"/>
    <lineage>
        <taxon>Bacteria</taxon>
        <taxon>Bacillati</taxon>
        <taxon>Actinomycetota</taxon>
        <taxon>Actinomycetes</taxon>
        <taxon>Streptosporangiales</taxon>
        <taxon>Thermomonosporaceae</taxon>
        <taxon>Actinomadura</taxon>
    </lineage>
</organism>
<dbReference type="AlphaFoldDB" id="A0A7K1KXH2"/>
<gene>
    <name evidence="1" type="ORF">GNZ18_09865</name>
</gene>
<name>A0A7K1KXH2_9ACTN</name>
<proteinExistence type="predicted"/>
<dbReference type="Proteomes" id="UP000432015">
    <property type="component" value="Unassembled WGS sequence"/>
</dbReference>
<dbReference type="Gene3D" id="2.60.120.620">
    <property type="entry name" value="q2cbj1_9rhob like domain"/>
    <property type="match status" value="1"/>
</dbReference>
<dbReference type="GO" id="GO:0005506">
    <property type="term" value="F:iron ion binding"/>
    <property type="evidence" value="ECO:0007669"/>
    <property type="project" value="UniProtKB-ARBA"/>
</dbReference>
<sequence>MPEKMSTMHIRPLTSLLFERYQRDGFLLLPPDFLSSGVLQDAIALMPEILRSDDPSRVLERDNATVRSVYGLHRTYPQVHAITRHPLLLGAVEQLVGGGVYVHQSKINFKAPFSGDQWEWHQDFVYWLQNDGIPKPDLVNASIFLDEVTEFNGPLTFIPGSHRRGVLSGKLADGMPAGYEDAPAWVSTLTAEEKFNVDTSVIDDLARTNGLVSPKGPAGSVLLFHPNLLHASAPNLSPFRRTVLILVYNSVANTSGGVANPRPPFLADPDVRALRPLVPTATEGMPR</sequence>
<accession>A0A7K1KXH2</accession>